<dbReference type="Proteomes" id="UP000269015">
    <property type="component" value="Chromosome"/>
</dbReference>
<dbReference type="AlphaFoldDB" id="A0AAD0YWR6"/>
<gene>
    <name evidence="1" type="ORF">EG352_11535</name>
</gene>
<evidence type="ECO:0000313" key="1">
    <source>
        <dbReference type="EMBL" id="AZB18366.1"/>
    </source>
</evidence>
<name>A0AAD0YWR6_CHRID</name>
<reference evidence="1 2" key="1">
    <citation type="submission" date="2018-11" db="EMBL/GenBank/DDBJ databases">
        <title>Proposal to divide the Flavobacteriaceae and reorganize its genera based on Amino Acid Identity values calculated from whole genome sequences.</title>
        <authorList>
            <person name="Nicholson A.C."/>
            <person name="Gulvik C.A."/>
            <person name="Whitney A.M."/>
            <person name="Humrighouse B.W."/>
            <person name="Bell M."/>
            <person name="Holmes B."/>
            <person name="Steigerwalt A.G."/>
            <person name="Villarma A."/>
            <person name="Sheth M."/>
            <person name="Batra D."/>
            <person name="Pryor J."/>
            <person name="Bernardet J.-F."/>
            <person name="Hugo C."/>
            <person name="Kampfer P."/>
            <person name="Newman J."/>
            <person name="McQuiston J.R."/>
        </authorList>
    </citation>
    <scope>NUCLEOTIDE SEQUENCE [LARGE SCALE GENOMIC DNA]</scope>
    <source>
        <strain evidence="1 2">H5559</strain>
    </source>
</reference>
<dbReference type="RefSeq" id="WP_061084706.1">
    <property type="nucleotide sequence ID" value="NZ_CP033930.1"/>
</dbReference>
<dbReference type="EMBL" id="CP033930">
    <property type="protein sequence ID" value="AZB18366.1"/>
    <property type="molecule type" value="Genomic_DNA"/>
</dbReference>
<sequence length="70" mass="7696">MAETAIGGHFNGFGTGGYTGDNGVSWSFGGEKELMLLLYIVFQVLQWPLIIPVKDMLEQMLASMDCCIYS</sequence>
<organism evidence="1 2">
    <name type="scientific">Chryseobacterium indologenes</name>
    <name type="common">Flavobacterium indologenes</name>
    <dbReference type="NCBI Taxonomy" id="253"/>
    <lineage>
        <taxon>Bacteria</taxon>
        <taxon>Pseudomonadati</taxon>
        <taxon>Bacteroidota</taxon>
        <taxon>Flavobacteriia</taxon>
        <taxon>Flavobacteriales</taxon>
        <taxon>Weeksellaceae</taxon>
        <taxon>Chryseobacterium group</taxon>
        <taxon>Chryseobacterium</taxon>
    </lineage>
</organism>
<protein>
    <submittedName>
        <fullName evidence="1">Uncharacterized protein</fullName>
    </submittedName>
</protein>
<proteinExistence type="predicted"/>
<accession>A0AAD0YWR6</accession>
<evidence type="ECO:0000313" key="2">
    <source>
        <dbReference type="Proteomes" id="UP000269015"/>
    </source>
</evidence>